<organism evidence="1 2">
    <name type="scientific">Brassica napus</name>
    <name type="common">Rape</name>
    <dbReference type="NCBI Taxonomy" id="3708"/>
    <lineage>
        <taxon>Eukaryota</taxon>
        <taxon>Viridiplantae</taxon>
        <taxon>Streptophyta</taxon>
        <taxon>Embryophyta</taxon>
        <taxon>Tracheophyta</taxon>
        <taxon>Spermatophyta</taxon>
        <taxon>Magnoliopsida</taxon>
        <taxon>eudicotyledons</taxon>
        <taxon>Gunneridae</taxon>
        <taxon>Pentapetalae</taxon>
        <taxon>rosids</taxon>
        <taxon>malvids</taxon>
        <taxon>Brassicales</taxon>
        <taxon>Brassicaceae</taxon>
        <taxon>Brassiceae</taxon>
        <taxon>Brassica</taxon>
    </lineage>
</organism>
<dbReference type="EMBL" id="JAGKQM010000006">
    <property type="protein sequence ID" value="KAH0922638.1"/>
    <property type="molecule type" value="Genomic_DNA"/>
</dbReference>
<sequence length="128" mass="14602">MTLGRHMENLNLASLPPSIIHQILSEVVANNICDVGQISLIIDDWFTTILISHMITTQEVSGYWDHDKYGMFWSLFERIDANSPQMDQKQSGDVIIVYGSMQPRPSAMKYIRLLMSGQLKIIYALTLQ</sequence>
<accession>A0ABQ8D067</accession>
<proteinExistence type="predicted"/>
<reference evidence="1 2" key="1">
    <citation type="submission" date="2021-05" db="EMBL/GenBank/DDBJ databases">
        <title>Genome Assembly of Synthetic Allotetraploid Brassica napus Reveals Homoeologous Exchanges between Subgenomes.</title>
        <authorList>
            <person name="Davis J.T."/>
        </authorList>
    </citation>
    <scope>NUCLEOTIDE SEQUENCE [LARGE SCALE GENOMIC DNA]</scope>
    <source>
        <strain evidence="2">cv. Da-Ae</strain>
        <tissue evidence="1">Seedling</tissue>
    </source>
</reference>
<evidence type="ECO:0008006" key="3">
    <source>
        <dbReference type="Google" id="ProtNLM"/>
    </source>
</evidence>
<keyword evidence="2" id="KW-1185">Reference proteome</keyword>
<protein>
    <recommendedName>
        <fullName evidence="3">F-box domain-containing protein</fullName>
    </recommendedName>
</protein>
<name>A0ABQ8D067_BRANA</name>
<dbReference type="Proteomes" id="UP000824890">
    <property type="component" value="Unassembled WGS sequence"/>
</dbReference>
<gene>
    <name evidence="1" type="ORF">HID58_022656</name>
</gene>
<comment type="caution">
    <text evidence="1">The sequence shown here is derived from an EMBL/GenBank/DDBJ whole genome shotgun (WGS) entry which is preliminary data.</text>
</comment>
<evidence type="ECO:0000313" key="2">
    <source>
        <dbReference type="Proteomes" id="UP000824890"/>
    </source>
</evidence>
<evidence type="ECO:0000313" key="1">
    <source>
        <dbReference type="EMBL" id="KAH0922638.1"/>
    </source>
</evidence>